<comment type="caution">
    <text evidence="3">The sequence shown here is derived from an EMBL/GenBank/DDBJ whole genome shotgun (WGS) entry which is preliminary data.</text>
</comment>
<name>A0A1Q9ELZ6_SYMMI</name>
<reference evidence="3 4" key="1">
    <citation type="submission" date="2016-02" db="EMBL/GenBank/DDBJ databases">
        <title>Genome analysis of coral dinoflagellate symbionts highlights evolutionary adaptations to a symbiotic lifestyle.</title>
        <authorList>
            <person name="Aranda M."/>
            <person name="Li Y."/>
            <person name="Liew Y.J."/>
            <person name="Baumgarten S."/>
            <person name="Simakov O."/>
            <person name="Wilson M."/>
            <person name="Piel J."/>
            <person name="Ashoor H."/>
            <person name="Bougouffa S."/>
            <person name="Bajic V.B."/>
            <person name="Ryu T."/>
            <person name="Ravasi T."/>
            <person name="Bayer T."/>
            <person name="Micklem G."/>
            <person name="Kim H."/>
            <person name="Bhak J."/>
            <person name="Lajeunesse T.C."/>
            <person name="Voolstra C.R."/>
        </authorList>
    </citation>
    <scope>NUCLEOTIDE SEQUENCE [LARGE SCALE GENOMIC DNA]</scope>
    <source>
        <strain evidence="3 4">CCMP2467</strain>
    </source>
</reference>
<dbReference type="GO" id="GO:0003723">
    <property type="term" value="F:RNA binding"/>
    <property type="evidence" value="ECO:0007669"/>
    <property type="project" value="InterPro"/>
</dbReference>
<keyword evidence="1" id="KW-0547">Nucleotide-binding</keyword>
<dbReference type="InterPro" id="IPR001795">
    <property type="entry name" value="RNA-dir_pol_luteovirus"/>
</dbReference>
<organism evidence="3 4">
    <name type="scientific">Symbiodinium microadriaticum</name>
    <name type="common">Dinoflagellate</name>
    <name type="synonym">Zooxanthella microadriatica</name>
    <dbReference type="NCBI Taxonomy" id="2951"/>
    <lineage>
        <taxon>Eukaryota</taxon>
        <taxon>Sar</taxon>
        <taxon>Alveolata</taxon>
        <taxon>Dinophyceae</taxon>
        <taxon>Suessiales</taxon>
        <taxon>Symbiodiniaceae</taxon>
        <taxon>Symbiodinium</taxon>
    </lineage>
</organism>
<keyword evidence="4" id="KW-1185">Reference proteome</keyword>
<dbReference type="EMBL" id="LSRX01000117">
    <property type="protein sequence ID" value="OLQ08454.1"/>
    <property type="molecule type" value="Genomic_DNA"/>
</dbReference>
<evidence type="ECO:0000313" key="3">
    <source>
        <dbReference type="EMBL" id="OLQ08454.1"/>
    </source>
</evidence>
<evidence type="ECO:0000313" key="4">
    <source>
        <dbReference type="Proteomes" id="UP000186817"/>
    </source>
</evidence>
<evidence type="ECO:0000256" key="2">
    <source>
        <dbReference type="SAM" id="MobiDB-lite"/>
    </source>
</evidence>
<accession>A0A1Q9ELZ6</accession>
<gene>
    <name evidence="3" type="ORF">AK812_SmicGene8035</name>
</gene>
<dbReference type="GO" id="GO:0000166">
    <property type="term" value="F:nucleotide binding"/>
    <property type="evidence" value="ECO:0007669"/>
    <property type="project" value="UniProtKB-KW"/>
</dbReference>
<protein>
    <submittedName>
        <fullName evidence="3">Uncharacterized protein</fullName>
    </submittedName>
</protein>
<dbReference type="Proteomes" id="UP000186817">
    <property type="component" value="Unassembled WGS sequence"/>
</dbReference>
<dbReference type="InterPro" id="IPR043502">
    <property type="entry name" value="DNA/RNA_pol_sf"/>
</dbReference>
<dbReference type="GO" id="GO:0003968">
    <property type="term" value="F:RNA-directed RNA polymerase activity"/>
    <property type="evidence" value="ECO:0007669"/>
    <property type="project" value="InterPro"/>
</dbReference>
<dbReference type="OrthoDB" id="10528506at2759"/>
<evidence type="ECO:0000256" key="1">
    <source>
        <dbReference type="ARBA" id="ARBA00022741"/>
    </source>
</evidence>
<dbReference type="Pfam" id="PF02123">
    <property type="entry name" value="RdRP_4"/>
    <property type="match status" value="1"/>
</dbReference>
<sequence length="481" mass="52138">MYLEEIAIAFPNQPRAAVGEMVTKAVERAEPTAQCTAVEVRQLQGIEGVYDKINFPDHMLGPRGGAMKASRNIPNATRRGVLTGLESGQGTAFSFVVEAQYGPQLGSEILMSKIDAQVARGCRVAVDEPLVKRLRRAADKSAGWAVGVMCGAFMSPALKFVKGRWVRLELVLLATAKANILGTFFLAGLNKLAEKMALHLPEQAGNDLRKVLTEYVRALETKSVIYEDEEGVKHQVPLPETLFSGDNLTQVINTWFNSLITVLATRHATGKDAESILKGDDAVGIFDNMSDALAYLRSKRKIGATIGEDKTIVSTSRCELERAETTKLGMVGALLRRIGSAVIAEPQGDEDLTLEDMGKTGINTYYDLVRRGHGGPFLGKGPAPVRGPKIHHIPIAMEPPLDRQRPDLLASFIGSMIVFAFKLTKSNDMSVIRVASYKTEAASGGIPKPKFPPNTTRGKSLSLDPSHDCWSAKKAHCSVNS</sequence>
<proteinExistence type="predicted"/>
<dbReference type="GO" id="GO:0006351">
    <property type="term" value="P:DNA-templated transcription"/>
    <property type="evidence" value="ECO:0007669"/>
    <property type="project" value="InterPro"/>
</dbReference>
<dbReference type="AlphaFoldDB" id="A0A1Q9ELZ6"/>
<feature type="region of interest" description="Disordered" evidence="2">
    <location>
        <begin position="442"/>
        <end position="465"/>
    </location>
</feature>
<dbReference type="SUPFAM" id="SSF56672">
    <property type="entry name" value="DNA/RNA polymerases"/>
    <property type="match status" value="1"/>
</dbReference>